<dbReference type="SUPFAM" id="SSF81324">
    <property type="entry name" value="Voltage-gated potassium channels"/>
    <property type="match status" value="1"/>
</dbReference>
<name>A0AA36HLE2_9DINO</name>
<gene>
    <name evidence="2" type="ORF">EVOR1521_LOCUS1070</name>
</gene>
<feature type="compositionally biased region" description="Polar residues" evidence="1">
    <location>
        <begin position="99"/>
        <end position="123"/>
    </location>
</feature>
<evidence type="ECO:0000256" key="1">
    <source>
        <dbReference type="SAM" id="MobiDB-lite"/>
    </source>
</evidence>
<sequence length="613" mass="67864">MDDAQIEEEEGPEGPPGVDTPKPSAQSLQDGTNLSSVYREKADQCSTVWVAIGIAMPIDTELLQKIERQRKRLEHSAEPDQKCPSEPAPIEGYVASPSKEGTTSFTDATTPSSSQELSCFVTPSSRTSSPEIFSCRKMEGGCEVLPRQEEEEAESEKENVEPEIEPVELWNANSEKEQEEVRKAVLLLWLPEEKARCSGAGGLNPGGQRWRCWLPCQPLRNGDGVLTRSEYLAGQKRRSERVEVTVGGVLNQKLEAFKQYLILSEETGPLPYRVAESFFTALGTLCFVTRVVSPIYAGDLFLQEIEDVVNVSFFVKFLLLFWIRGFNMSWLFSGKGALDLASCLPVLCIPARLIGGPALEQTTDLLQIGRFLRLLRVALPSDSSAGPGGVVIRQVPVTQQIIAVLLSLLGTVVVSATVLYSFENPDTVLAAEERTFEDALIYMVNIFAGRDPPWYPMNPQAKIASVMATTSGIIFIPFLVARSVELFMASDDPDNELAGAFPGVDRRRKLATDQQRGLRTPGSSLDLWVSILERLDSIETANLMETSDLKRLRQLCLQKDSRLAVLHRTYSKEDMNSYPLLVSRLQELLELDGISRKSDGEVLRSDEKAQQPS</sequence>
<dbReference type="Gene3D" id="1.10.287.70">
    <property type="match status" value="1"/>
</dbReference>
<dbReference type="EMBL" id="CAUJNA010000024">
    <property type="protein sequence ID" value="CAJ1370509.1"/>
    <property type="molecule type" value="Genomic_DNA"/>
</dbReference>
<accession>A0AA36HLE2</accession>
<dbReference type="Proteomes" id="UP001178507">
    <property type="component" value="Unassembled WGS sequence"/>
</dbReference>
<evidence type="ECO:0000313" key="3">
    <source>
        <dbReference type="Proteomes" id="UP001178507"/>
    </source>
</evidence>
<feature type="compositionally biased region" description="Polar residues" evidence="1">
    <location>
        <begin position="23"/>
        <end position="35"/>
    </location>
</feature>
<comment type="caution">
    <text evidence="2">The sequence shown here is derived from an EMBL/GenBank/DDBJ whole genome shotgun (WGS) entry which is preliminary data.</text>
</comment>
<evidence type="ECO:0008006" key="4">
    <source>
        <dbReference type="Google" id="ProtNLM"/>
    </source>
</evidence>
<evidence type="ECO:0000313" key="2">
    <source>
        <dbReference type="EMBL" id="CAJ1370509.1"/>
    </source>
</evidence>
<reference evidence="2" key="1">
    <citation type="submission" date="2023-08" db="EMBL/GenBank/DDBJ databases">
        <authorList>
            <person name="Chen Y."/>
            <person name="Shah S."/>
            <person name="Dougan E. K."/>
            <person name="Thang M."/>
            <person name="Chan C."/>
        </authorList>
    </citation>
    <scope>NUCLEOTIDE SEQUENCE</scope>
</reference>
<dbReference type="AlphaFoldDB" id="A0AA36HLE2"/>
<feature type="compositionally biased region" description="Basic and acidic residues" evidence="1">
    <location>
        <begin position="74"/>
        <end position="83"/>
    </location>
</feature>
<proteinExistence type="predicted"/>
<organism evidence="2 3">
    <name type="scientific">Effrenium voratum</name>
    <dbReference type="NCBI Taxonomy" id="2562239"/>
    <lineage>
        <taxon>Eukaryota</taxon>
        <taxon>Sar</taxon>
        <taxon>Alveolata</taxon>
        <taxon>Dinophyceae</taxon>
        <taxon>Suessiales</taxon>
        <taxon>Symbiodiniaceae</taxon>
        <taxon>Effrenium</taxon>
    </lineage>
</organism>
<feature type="region of interest" description="Disordered" evidence="1">
    <location>
        <begin position="70"/>
        <end position="123"/>
    </location>
</feature>
<protein>
    <recommendedName>
        <fullName evidence="4">Ion transport domain-containing protein</fullName>
    </recommendedName>
</protein>
<keyword evidence="3" id="KW-1185">Reference proteome</keyword>
<feature type="compositionally biased region" description="Acidic residues" evidence="1">
    <location>
        <begin position="1"/>
        <end position="12"/>
    </location>
</feature>
<feature type="region of interest" description="Disordered" evidence="1">
    <location>
        <begin position="1"/>
        <end position="35"/>
    </location>
</feature>